<dbReference type="Proteomes" id="UP000291116">
    <property type="component" value="Unassembled WGS sequence"/>
</dbReference>
<proteinExistence type="predicted"/>
<keyword evidence="1" id="KW-0472">Membrane</keyword>
<dbReference type="AlphaFoldDB" id="A0A448ZSR5"/>
<reference evidence="2 3" key="1">
    <citation type="submission" date="2019-01" db="EMBL/GenBank/DDBJ databases">
        <authorList>
            <person name="Ferrante I. M."/>
        </authorList>
    </citation>
    <scope>NUCLEOTIDE SEQUENCE [LARGE SCALE GENOMIC DNA]</scope>
    <source>
        <strain evidence="2 3">B856</strain>
    </source>
</reference>
<evidence type="ECO:0000313" key="3">
    <source>
        <dbReference type="Proteomes" id="UP000291116"/>
    </source>
</evidence>
<feature type="transmembrane region" description="Helical" evidence="1">
    <location>
        <begin position="21"/>
        <end position="38"/>
    </location>
</feature>
<name>A0A448ZSR5_9STRA</name>
<keyword evidence="1" id="KW-1133">Transmembrane helix</keyword>
<dbReference type="EMBL" id="CAACVS010000683">
    <property type="protein sequence ID" value="VEU45082.1"/>
    <property type="molecule type" value="Genomic_DNA"/>
</dbReference>
<evidence type="ECO:0000313" key="2">
    <source>
        <dbReference type="EMBL" id="VEU45082.1"/>
    </source>
</evidence>
<keyword evidence="3" id="KW-1185">Reference proteome</keyword>
<dbReference type="OrthoDB" id="48281at2759"/>
<sequence>MGQKTQRRRWNYFIRPTLQRRRWGALLVLVGVGFLTFLRNLGTLRRAGEDGGLRTETTESAFAYDVDRWNRHKPKIVILAGPHKTASTSLQDFSVQLAGQSISLDDDNIDTPILPHPSNKKWIWPLPYSESSDGLPFRKSNKAKSHAALASFLTMRRFGFWFPEFKKLHSGIARKKFRVRVEDYYRSLFRKAWESNKNILIGAEAFDGIVRHLAYDTDDDEIKKVGEDTHVPSDADKSIQTLMRLFVWDGSENDTSRRAPPRLEDFEVHVNYRLPRLDHVISIWHQTGQHTTLKTFFARNNQLWQLNSLALALQFVRRGIKTTIVDMKGVTEKEDRESAAGIAATAAEGTNIIKGLKGVVACDILQMDDGKGQAAVESDANSLWCDEHSWLHLPHPALDSSRKNTKEDLAELGLTEEALKQIDLEVSRYDCDVWKNLEPYISKGTLRILYPSKDLFSKCNPHAPAVSFLETLVKITAIARDDVIRK</sequence>
<evidence type="ECO:0008006" key="4">
    <source>
        <dbReference type="Google" id="ProtNLM"/>
    </source>
</evidence>
<accession>A0A448ZSR5</accession>
<evidence type="ECO:0000256" key="1">
    <source>
        <dbReference type="SAM" id="Phobius"/>
    </source>
</evidence>
<protein>
    <recommendedName>
        <fullName evidence="4">Sulfotransferase domain-containing protein</fullName>
    </recommendedName>
</protein>
<organism evidence="2 3">
    <name type="scientific">Pseudo-nitzschia multistriata</name>
    <dbReference type="NCBI Taxonomy" id="183589"/>
    <lineage>
        <taxon>Eukaryota</taxon>
        <taxon>Sar</taxon>
        <taxon>Stramenopiles</taxon>
        <taxon>Ochrophyta</taxon>
        <taxon>Bacillariophyta</taxon>
        <taxon>Bacillariophyceae</taxon>
        <taxon>Bacillariophycidae</taxon>
        <taxon>Bacillariales</taxon>
        <taxon>Bacillariaceae</taxon>
        <taxon>Pseudo-nitzschia</taxon>
    </lineage>
</organism>
<keyword evidence="1" id="KW-0812">Transmembrane</keyword>
<gene>
    <name evidence="2" type="ORF">PSNMU_V1.4_AUG-EV-PASAV3_0122320</name>
</gene>